<keyword evidence="3" id="KW-1185">Reference proteome</keyword>
<gene>
    <name evidence="2" type="ORF">DS843_20400</name>
</gene>
<proteinExistence type="predicted"/>
<evidence type="ECO:0000313" key="3">
    <source>
        <dbReference type="Proteomes" id="UP000480854"/>
    </source>
</evidence>
<organism evidence="2 3">
    <name type="scientific">Roseomonas genomospecies 6</name>
    <dbReference type="NCBI Taxonomy" id="214106"/>
    <lineage>
        <taxon>Bacteria</taxon>
        <taxon>Pseudomonadati</taxon>
        <taxon>Pseudomonadota</taxon>
        <taxon>Alphaproteobacteria</taxon>
        <taxon>Acetobacterales</taxon>
        <taxon>Roseomonadaceae</taxon>
        <taxon>Roseomonas</taxon>
    </lineage>
</organism>
<dbReference type="Proteomes" id="UP000480854">
    <property type="component" value="Unassembled WGS sequence"/>
</dbReference>
<feature type="compositionally biased region" description="Polar residues" evidence="1">
    <location>
        <begin position="11"/>
        <end position="21"/>
    </location>
</feature>
<evidence type="ECO:0000313" key="2">
    <source>
        <dbReference type="EMBL" id="KAA0678222.1"/>
    </source>
</evidence>
<protein>
    <submittedName>
        <fullName evidence="2">Uncharacterized protein</fullName>
    </submittedName>
</protein>
<dbReference type="EMBL" id="QOKW01000018">
    <property type="protein sequence ID" value="KAA0678222.1"/>
    <property type="molecule type" value="Genomic_DNA"/>
</dbReference>
<name>A0A9W7KR69_9PROT</name>
<sequence>MSIARVMNGRPMTSSVSGSTPITSVGVWSIWTISKARSASSDPRIGLKSSRAFLGPWRRLVCSRLLMTAKRASTVSRAGLPSPSAAHRAWMPFISSDFFGLSRSM</sequence>
<accession>A0A9W7KR69</accession>
<dbReference type="AlphaFoldDB" id="A0A9W7KR69"/>
<evidence type="ECO:0000256" key="1">
    <source>
        <dbReference type="SAM" id="MobiDB-lite"/>
    </source>
</evidence>
<feature type="region of interest" description="Disordered" evidence="1">
    <location>
        <begin position="1"/>
        <end position="21"/>
    </location>
</feature>
<reference evidence="2 3" key="1">
    <citation type="submission" date="2018-07" db="EMBL/GenBank/DDBJ databases">
        <title>Genome sequence of Azospirillum sp. ATCC 49961.</title>
        <authorList>
            <person name="Sant'Anna F.H."/>
            <person name="Baldani J.I."/>
            <person name="Zilli J.E."/>
            <person name="Reis V.M."/>
            <person name="Hartmann A."/>
            <person name="Cruz L."/>
            <person name="de Souza E.M."/>
            <person name="de Oliveira Pedrosa F."/>
            <person name="Passaglia L.M.P."/>
        </authorList>
    </citation>
    <scope>NUCLEOTIDE SEQUENCE [LARGE SCALE GENOMIC DNA]</scope>
    <source>
        <strain evidence="2 3">ATCC 49961</strain>
    </source>
</reference>
<comment type="caution">
    <text evidence="2">The sequence shown here is derived from an EMBL/GenBank/DDBJ whole genome shotgun (WGS) entry which is preliminary data.</text>
</comment>